<protein>
    <submittedName>
        <fullName evidence="2">Uncharacterized protein</fullName>
    </submittedName>
</protein>
<reference evidence="2" key="1">
    <citation type="submission" date="2023-03" db="EMBL/GenBank/DDBJ databases">
        <title>Complete genome of Cladonia borealis.</title>
        <authorList>
            <person name="Park H."/>
        </authorList>
    </citation>
    <scope>NUCLEOTIDE SEQUENCE</scope>
    <source>
        <strain evidence="2">ANT050790</strain>
    </source>
</reference>
<evidence type="ECO:0000313" key="2">
    <source>
        <dbReference type="EMBL" id="KAK0509511.1"/>
    </source>
</evidence>
<gene>
    <name evidence="2" type="ORF">JMJ35_007905</name>
</gene>
<evidence type="ECO:0000256" key="1">
    <source>
        <dbReference type="SAM" id="MobiDB-lite"/>
    </source>
</evidence>
<sequence length="280" mass="31321">MAFPILEKIFSLFHRRTKEKGNSKPTPNGSRKSVESHELPPPYSPGHMSPGLHKEKPQATQDSDGVVQICPHETLSFERIQRLTNLPNFKLNGKKIDALTPTSEHHHRGHDKDTKEAQDSCKPLGYNISTASGYSDIVASLKGFGTYVWKSSGPVPGILLSFHWEMRCLDSSKVKCDSPTELQAFLKKTKIQLCPHKDISDIDVVNGIYGIVNPLGKPVDPIDRYVAKEVGYDCERCGTRIKVYKRKNGSERTCRVDTKRFLGKAEAKEDSVWLAQCTSV</sequence>
<comment type="caution">
    <text evidence="2">The sequence shown here is derived from an EMBL/GenBank/DDBJ whole genome shotgun (WGS) entry which is preliminary data.</text>
</comment>
<organism evidence="2 3">
    <name type="scientific">Cladonia borealis</name>
    <dbReference type="NCBI Taxonomy" id="184061"/>
    <lineage>
        <taxon>Eukaryota</taxon>
        <taxon>Fungi</taxon>
        <taxon>Dikarya</taxon>
        <taxon>Ascomycota</taxon>
        <taxon>Pezizomycotina</taxon>
        <taxon>Lecanoromycetes</taxon>
        <taxon>OSLEUM clade</taxon>
        <taxon>Lecanoromycetidae</taxon>
        <taxon>Lecanorales</taxon>
        <taxon>Lecanorineae</taxon>
        <taxon>Cladoniaceae</taxon>
        <taxon>Cladonia</taxon>
    </lineage>
</organism>
<feature type="region of interest" description="Disordered" evidence="1">
    <location>
        <begin position="16"/>
        <end position="63"/>
    </location>
</feature>
<dbReference type="Proteomes" id="UP001166286">
    <property type="component" value="Unassembled WGS sequence"/>
</dbReference>
<accession>A0AA39QX88</accession>
<feature type="region of interest" description="Disordered" evidence="1">
    <location>
        <begin position="100"/>
        <end position="119"/>
    </location>
</feature>
<proteinExistence type="predicted"/>
<dbReference type="EMBL" id="JAFEKC020000018">
    <property type="protein sequence ID" value="KAK0509511.1"/>
    <property type="molecule type" value="Genomic_DNA"/>
</dbReference>
<feature type="compositionally biased region" description="Basic and acidic residues" evidence="1">
    <location>
        <begin position="110"/>
        <end position="119"/>
    </location>
</feature>
<evidence type="ECO:0000313" key="3">
    <source>
        <dbReference type="Proteomes" id="UP001166286"/>
    </source>
</evidence>
<keyword evidence="3" id="KW-1185">Reference proteome</keyword>
<dbReference type="AlphaFoldDB" id="A0AA39QX88"/>
<name>A0AA39QX88_9LECA</name>